<protein>
    <submittedName>
        <fullName evidence="4">Putative deoxyribonuclease ii</fullName>
    </submittedName>
</protein>
<dbReference type="InterPro" id="IPR004947">
    <property type="entry name" value="DNase_II"/>
</dbReference>
<reference evidence="4" key="1">
    <citation type="journal article" date="2015" name="Sci. Rep.">
        <title>Tissue- and time-dependent transcription in Ixodes ricinus salivary glands and midguts when blood feeding on the vertebrate host.</title>
        <authorList>
            <person name="Kotsyfakis M."/>
            <person name="Schwarz A."/>
            <person name="Erhart J."/>
            <person name="Ribeiro J.M."/>
        </authorList>
    </citation>
    <scope>NUCLEOTIDE SEQUENCE</scope>
    <source>
        <tissue evidence="4">Salivary gland and midgut</tissue>
    </source>
</reference>
<dbReference type="PANTHER" id="PTHR10858:SF23">
    <property type="entry name" value="DEOXYRIBONUCLEASE II"/>
    <property type="match status" value="1"/>
</dbReference>
<dbReference type="PANTHER" id="PTHR10858">
    <property type="entry name" value="DEOXYRIBONUCLEASE II"/>
    <property type="match status" value="1"/>
</dbReference>
<keyword evidence="3" id="KW-0732">Signal</keyword>
<sequence>MRYTVRDLVSVFILFEIVNFAGANRKHNVYCKNEKGQDVDWFVVYKLPKMQKSLDNYETPKGEEIAYYDSNNKHGKTKYWTRGTYDIYDPRNPVANTLRPLYEKQKKIKDLAYVAYNDQAPEGFNGTKGGHSKGILMVGTTNTVWLQHSVPRFPRLHHGEYRYPKNGRENAQLFLCVTFSAKESTDIIAQHLRVQYANVYQKHASPIILNKYPKFKLLYDGSYVTKKNESLFNDTLRSLGRQRLQSIDEARHLETRYIRCRGGSLHCRRTNLYSGKRGETVDRKSGDIILPEDLLRDERKDRNNYVRSTQKRYKSCSVIERTIASGQWPIKFTSSAFPLLIGWNPSTNGVAK</sequence>
<dbReference type="GO" id="GO:0006309">
    <property type="term" value="P:apoptotic DNA fragmentation"/>
    <property type="evidence" value="ECO:0007669"/>
    <property type="project" value="TreeGrafter"/>
</dbReference>
<comment type="similarity">
    <text evidence="1">Belongs to the DNase II family.</text>
</comment>
<feature type="chain" id="PRO_5004734879" evidence="3">
    <location>
        <begin position="24"/>
        <end position="352"/>
    </location>
</feature>
<dbReference type="Pfam" id="PF03265">
    <property type="entry name" value="DNase_II"/>
    <property type="match status" value="1"/>
</dbReference>
<organism evidence="4">
    <name type="scientific">Ixodes ricinus</name>
    <name type="common">Common tick</name>
    <name type="synonym">Acarus ricinus</name>
    <dbReference type="NCBI Taxonomy" id="34613"/>
    <lineage>
        <taxon>Eukaryota</taxon>
        <taxon>Metazoa</taxon>
        <taxon>Ecdysozoa</taxon>
        <taxon>Arthropoda</taxon>
        <taxon>Chelicerata</taxon>
        <taxon>Arachnida</taxon>
        <taxon>Acari</taxon>
        <taxon>Parasitiformes</taxon>
        <taxon>Ixodida</taxon>
        <taxon>Ixodoidea</taxon>
        <taxon>Ixodidae</taxon>
        <taxon>Ixodinae</taxon>
        <taxon>Ixodes</taxon>
    </lineage>
</organism>
<dbReference type="CDD" id="cd09120">
    <property type="entry name" value="PLDc_DNaseII_1"/>
    <property type="match status" value="1"/>
</dbReference>
<evidence type="ECO:0000313" key="4">
    <source>
        <dbReference type="EMBL" id="JAB70779.1"/>
    </source>
</evidence>
<evidence type="ECO:0000256" key="3">
    <source>
        <dbReference type="SAM" id="SignalP"/>
    </source>
</evidence>
<dbReference type="AlphaFoldDB" id="V5H1F8"/>
<accession>V5H1F8</accession>
<dbReference type="EMBL" id="GANP01013689">
    <property type="protein sequence ID" value="JAB70779.1"/>
    <property type="molecule type" value="mRNA"/>
</dbReference>
<feature type="signal peptide" evidence="3">
    <location>
        <begin position="1"/>
        <end position="23"/>
    </location>
</feature>
<dbReference type="GO" id="GO:0004531">
    <property type="term" value="F:deoxyribonuclease II activity"/>
    <property type="evidence" value="ECO:0007669"/>
    <property type="project" value="InterPro"/>
</dbReference>
<name>V5H1F8_IXORI</name>
<proteinExistence type="evidence at transcript level"/>
<keyword evidence="2" id="KW-0378">Hydrolase</keyword>
<evidence type="ECO:0000256" key="2">
    <source>
        <dbReference type="ARBA" id="ARBA00022801"/>
    </source>
</evidence>
<evidence type="ECO:0000256" key="1">
    <source>
        <dbReference type="ARBA" id="ARBA00007527"/>
    </source>
</evidence>